<dbReference type="EMBL" id="JARBHB010000011">
    <property type="protein sequence ID" value="KAJ8873097.1"/>
    <property type="molecule type" value="Genomic_DNA"/>
</dbReference>
<dbReference type="Proteomes" id="UP001159363">
    <property type="component" value="Chromosome 10"/>
</dbReference>
<gene>
    <name evidence="1" type="ORF">PR048_026713</name>
</gene>
<reference evidence="1 2" key="1">
    <citation type="submission" date="2023-02" db="EMBL/GenBank/DDBJ databases">
        <title>LHISI_Scaffold_Assembly.</title>
        <authorList>
            <person name="Stuart O.P."/>
            <person name="Cleave R."/>
            <person name="Magrath M.J.L."/>
            <person name="Mikheyev A.S."/>
        </authorList>
    </citation>
    <scope>NUCLEOTIDE SEQUENCE [LARGE SCALE GENOMIC DNA]</scope>
    <source>
        <strain evidence="1">Daus_M_001</strain>
        <tissue evidence="1">Leg muscle</tissue>
    </source>
</reference>
<accession>A0ABQ9GM64</accession>
<evidence type="ECO:0000313" key="2">
    <source>
        <dbReference type="Proteomes" id="UP001159363"/>
    </source>
</evidence>
<comment type="caution">
    <text evidence="1">The sequence shown here is derived from an EMBL/GenBank/DDBJ whole genome shotgun (WGS) entry which is preliminary data.</text>
</comment>
<keyword evidence="2" id="KW-1185">Reference proteome</keyword>
<name>A0ABQ9GM64_9NEOP</name>
<organism evidence="1 2">
    <name type="scientific">Dryococelus australis</name>
    <dbReference type="NCBI Taxonomy" id="614101"/>
    <lineage>
        <taxon>Eukaryota</taxon>
        <taxon>Metazoa</taxon>
        <taxon>Ecdysozoa</taxon>
        <taxon>Arthropoda</taxon>
        <taxon>Hexapoda</taxon>
        <taxon>Insecta</taxon>
        <taxon>Pterygota</taxon>
        <taxon>Neoptera</taxon>
        <taxon>Polyneoptera</taxon>
        <taxon>Phasmatodea</taxon>
        <taxon>Verophasmatodea</taxon>
        <taxon>Anareolatae</taxon>
        <taxon>Phasmatidae</taxon>
        <taxon>Eurycanthinae</taxon>
        <taxon>Dryococelus</taxon>
    </lineage>
</organism>
<sequence length="917" mass="102928">MAVYARACSVALELLARQGLCYMCTNKCRHLPLENFTYVYVNYVAVVSYRVALTRQRNALLRSSSGGSCTRVTRSGFLNKPLLKASFRIPSWSGRLPATSTFVIELFELSRIADVRPRITDTQCRSYLILIGPVRLLTASVAWRRASARCSATSASRPSCCINNPGGMVTGSRPSVYKDVTMAARGAILLRTPEALTEERLPERTTSPWYRIDAHRISYRESLLVADYAIWQLACSPLTKAIRVQSPAGPLRIFVCGNRAERCRWSAGLLEDLPISFRRCFILTWITTIGSQGPDVKNRLNLFTDSTLAPWPSQEVTDFANFSCLFLYVTVLKVGYLWQSGLTPEGRRGEGASQDSMIPRDVPRCPESLPALRRAREMHCAAQHIVNSRGYKALHGRASSDFIAYSNARFDVCSALNRVAVTCPEDHSGHARKGDSQGVLRFYAMILTLYDLGRPTGSIFTVDLSRRRRGADLLDSGFAWRRSGDHWPSGSPCSRLVVPRNQDGREPPSLQPYYHLPCRRVEEGGVLQTAGLACRGRAILDSRARIISVRVEFTESLCDALDTSMNSLQSMRQDYSLEYMKHFGRLVRLFATSEPLQQNSVTILGAEETENACILTLQRYVHNFVDIVCFLSWRGSNVQFPNGTMPARKQHSFPILTFVPSTSFLSQLPTKVHPAGHNKVTVPPPYSQTISTTGRLRINAPVLQREKRAACEQRAALGTETRPLLLSAAKTEHAQHRAIEYHMSPCLICFIHENLQLQQLHLHALTNYALLRRYLRRFCTQLFTRRREHPNQLGGYALCSGRFCRIFRDVDSASCSARKFVEATVAEQLDYSPPTKANRVQSQPGHSRFSQVGLVPDLLLVSGFSRDLPASPALAFRCRYILTSISLIGSQDLVVKSCRNLFTHSRTFYQRDRAPHL</sequence>
<proteinExistence type="predicted"/>
<evidence type="ECO:0000313" key="1">
    <source>
        <dbReference type="EMBL" id="KAJ8873097.1"/>
    </source>
</evidence>
<protein>
    <submittedName>
        <fullName evidence="1">Uncharacterized protein</fullName>
    </submittedName>
</protein>